<protein>
    <recommendedName>
        <fullName evidence="3">SpoVT-AbrB domain-containing protein</fullName>
    </recommendedName>
</protein>
<accession>A0A255Z9V4</accession>
<dbReference type="OrthoDB" id="7190022at2"/>
<comment type="caution">
    <text evidence="1">The sequence shown here is derived from an EMBL/GenBank/DDBJ whole genome shotgun (WGS) entry which is preliminary data.</text>
</comment>
<sequence length="63" mass="6778">MEVTIGPDGTISLTAEMLAHLRTRPGEKLSVFLTADHRLELAPPAKAPGEKLLQTMLGRTAKP</sequence>
<keyword evidence="2" id="KW-1185">Reference proteome</keyword>
<evidence type="ECO:0000313" key="1">
    <source>
        <dbReference type="EMBL" id="OYQ37400.1"/>
    </source>
</evidence>
<organism evidence="1 2">
    <name type="scientific">Niveispirillum lacus</name>
    <dbReference type="NCBI Taxonomy" id="1981099"/>
    <lineage>
        <taxon>Bacteria</taxon>
        <taxon>Pseudomonadati</taxon>
        <taxon>Pseudomonadota</taxon>
        <taxon>Alphaproteobacteria</taxon>
        <taxon>Rhodospirillales</taxon>
        <taxon>Azospirillaceae</taxon>
        <taxon>Niveispirillum</taxon>
    </lineage>
</organism>
<name>A0A255Z9V4_9PROT</name>
<gene>
    <name evidence="1" type="ORF">CHU95_01520</name>
</gene>
<dbReference type="Proteomes" id="UP000216998">
    <property type="component" value="Unassembled WGS sequence"/>
</dbReference>
<dbReference type="EMBL" id="NOXU01000015">
    <property type="protein sequence ID" value="OYQ37400.1"/>
    <property type="molecule type" value="Genomic_DNA"/>
</dbReference>
<dbReference type="RefSeq" id="WP_094453028.1">
    <property type="nucleotide sequence ID" value="NZ_NOXU01000015.1"/>
</dbReference>
<proteinExistence type="predicted"/>
<evidence type="ECO:0008006" key="3">
    <source>
        <dbReference type="Google" id="ProtNLM"/>
    </source>
</evidence>
<reference evidence="1 2" key="1">
    <citation type="submission" date="2017-07" db="EMBL/GenBank/DDBJ databases">
        <title>Niveispirillum cyanobacteriorum sp. nov., isolated from cyanobacterial aggregates in a eutrophic lake.</title>
        <authorList>
            <person name="Cai H."/>
        </authorList>
    </citation>
    <scope>NUCLEOTIDE SEQUENCE [LARGE SCALE GENOMIC DNA]</scope>
    <source>
        <strain evidence="2">TH1-14</strain>
    </source>
</reference>
<evidence type="ECO:0000313" key="2">
    <source>
        <dbReference type="Proteomes" id="UP000216998"/>
    </source>
</evidence>
<dbReference type="AlphaFoldDB" id="A0A255Z9V4"/>